<sequence length="512" mass="57455">MEGGPNIQEADYSVSEDETRYTGLAYHVLDPRGKCHRFIALFFMCFLGFAGVTCLFSMTCSLLMGILDKRAERLLRRNINAPNQVARLTDVKDFPLVFWLISVICVAYYSSIFPFIAQGESFFVKRFNLDPQDANTVNSMIYIVAAVTSPFFGIMIDKVGRNLTWVVLSILITALAHSILIFTYLNPYIGTITMGLGYSLLAGALWPLVALIVPEYQMGTAYGICQAIQNLGNAVMSILTGIVVKSGYFSLEMFFLGWLGIALIASMFVWILNTNQKRTLNMTPEERECAQELANQDQEKLLGDSEQDCSGEITPNSDFQIRNRYLSRIGAPTMQEEGLIPDVIDTAPGEVLHVTYSGGEKVHFGHELTPTQVKDPPTVQWTANQDAYYTLAMVDPDAPSRENPTFREVNHWLIGNIHGSDLESGDVITEYLGSGPPKGTGLHRYIFLVFKQSKKLQFDEPKTAKLSRAHRLNFNLRKFVKKYSLGDPIAGNFYKAQWDPYVDERVKMISNN</sequence>
<evidence type="ECO:0000313" key="1">
    <source>
        <dbReference type="EMBL" id="KAI4465286.1"/>
    </source>
</evidence>
<dbReference type="EMBL" id="CM043017">
    <property type="protein sequence ID" value="KAI4465286.1"/>
    <property type="molecule type" value="Genomic_DNA"/>
</dbReference>
<accession>A0ACB9TEP8</accession>
<dbReference type="Proteomes" id="UP001056778">
    <property type="component" value="Chromosome 3"/>
</dbReference>
<organism evidence="1 2">
    <name type="scientific">Holotrichia oblita</name>
    <name type="common">Chafer beetle</name>
    <dbReference type="NCBI Taxonomy" id="644536"/>
    <lineage>
        <taxon>Eukaryota</taxon>
        <taxon>Metazoa</taxon>
        <taxon>Ecdysozoa</taxon>
        <taxon>Arthropoda</taxon>
        <taxon>Hexapoda</taxon>
        <taxon>Insecta</taxon>
        <taxon>Pterygota</taxon>
        <taxon>Neoptera</taxon>
        <taxon>Endopterygota</taxon>
        <taxon>Coleoptera</taxon>
        <taxon>Polyphaga</taxon>
        <taxon>Scarabaeiformia</taxon>
        <taxon>Scarabaeidae</taxon>
        <taxon>Melolonthinae</taxon>
        <taxon>Holotrichia</taxon>
    </lineage>
</organism>
<comment type="caution">
    <text evidence="1">The sequence shown here is derived from an EMBL/GenBank/DDBJ whole genome shotgun (WGS) entry which is preliminary data.</text>
</comment>
<gene>
    <name evidence="1" type="ORF">MML48_3g00003490</name>
</gene>
<name>A0ACB9TEP8_HOLOL</name>
<protein>
    <submittedName>
        <fullName evidence="1">Phosphatidylethanolamine-binding protein</fullName>
    </submittedName>
</protein>
<proteinExistence type="predicted"/>
<keyword evidence="2" id="KW-1185">Reference proteome</keyword>
<evidence type="ECO:0000313" key="2">
    <source>
        <dbReference type="Proteomes" id="UP001056778"/>
    </source>
</evidence>
<reference evidence="1" key="1">
    <citation type="submission" date="2022-04" db="EMBL/GenBank/DDBJ databases">
        <title>Chromosome-scale genome assembly of Holotrichia oblita Faldermann.</title>
        <authorList>
            <person name="Rongchong L."/>
        </authorList>
    </citation>
    <scope>NUCLEOTIDE SEQUENCE</scope>
    <source>
        <strain evidence="1">81SQS9</strain>
    </source>
</reference>